<evidence type="ECO:0000256" key="1">
    <source>
        <dbReference type="SAM" id="Phobius"/>
    </source>
</evidence>
<evidence type="ECO:0000256" key="2">
    <source>
        <dbReference type="SAM" id="SignalP"/>
    </source>
</evidence>
<name>A0AAV7W5N1_PLEWA</name>
<comment type="caution">
    <text evidence="3">The sequence shown here is derived from an EMBL/GenBank/DDBJ whole genome shotgun (WGS) entry which is preliminary data.</text>
</comment>
<dbReference type="AlphaFoldDB" id="A0AAV7W5N1"/>
<protein>
    <submittedName>
        <fullName evidence="3">Uncharacterized protein</fullName>
    </submittedName>
</protein>
<organism evidence="3 4">
    <name type="scientific">Pleurodeles waltl</name>
    <name type="common">Iberian ribbed newt</name>
    <dbReference type="NCBI Taxonomy" id="8319"/>
    <lineage>
        <taxon>Eukaryota</taxon>
        <taxon>Metazoa</taxon>
        <taxon>Chordata</taxon>
        <taxon>Craniata</taxon>
        <taxon>Vertebrata</taxon>
        <taxon>Euteleostomi</taxon>
        <taxon>Amphibia</taxon>
        <taxon>Batrachia</taxon>
        <taxon>Caudata</taxon>
        <taxon>Salamandroidea</taxon>
        <taxon>Salamandridae</taxon>
        <taxon>Pleurodelinae</taxon>
        <taxon>Pleurodeles</taxon>
    </lineage>
</organism>
<reference evidence="3" key="1">
    <citation type="journal article" date="2022" name="bioRxiv">
        <title>Sequencing and chromosome-scale assembly of the giantPleurodeles waltlgenome.</title>
        <authorList>
            <person name="Brown T."/>
            <person name="Elewa A."/>
            <person name="Iarovenko S."/>
            <person name="Subramanian E."/>
            <person name="Araus A.J."/>
            <person name="Petzold A."/>
            <person name="Susuki M."/>
            <person name="Suzuki K.-i.T."/>
            <person name="Hayashi T."/>
            <person name="Toyoda A."/>
            <person name="Oliveira C."/>
            <person name="Osipova E."/>
            <person name="Leigh N.D."/>
            <person name="Simon A."/>
            <person name="Yun M.H."/>
        </authorList>
    </citation>
    <scope>NUCLEOTIDE SEQUENCE</scope>
    <source>
        <strain evidence="3">20211129_DDA</strain>
        <tissue evidence="3">Liver</tissue>
    </source>
</reference>
<keyword evidence="2" id="KW-0732">Signal</keyword>
<gene>
    <name evidence="3" type="ORF">NDU88_004678</name>
</gene>
<dbReference type="Proteomes" id="UP001066276">
    <property type="component" value="Chromosome 1_2"/>
</dbReference>
<keyword evidence="4" id="KW-1185">Reference proteome</keyword>
<feature type="chain" id="PRO_5043764972" evidence="2">
    <location>
        <begin position="23"/>
        <end position="189"/>
    </location>
</feature>
<keyword evidence="1" id="KW-1133">Transmembrane helix</keyword>
<accession>A0AAV7W5N1</accession>
<evidence type="ECO:0000313" key="3">
    <source>
        <dbReference type="EMBL" id="KAJ1209300.1"/>
    </source>
</evidence>
<dbReference type="EMBL" id="JANPWB010000002">
    <property type="protein sequence ID" value="KAJ1209300.1"/>
    <property type="molecule type" value="Genomic_DNA"/>
</dbReference>
<feature type="transmembrane region" description="Helical" evidence="1">
    <location>
        <begin position="65"/>
        <end position="88"/>
    </location>
</feature>
<keyword evidence="1" id="KW-0472">Membrane</keyword>
<evidence type="ECO:0000313" key="4">
    <source>
        <dbReference type="Proteomes" id="UP001066276"/>
    </source>
</evidence>
<feature type="signal peptide" evidence="2">
    <location>
        <begin position="1"/>
        <end position="22"/>
    </location>
</feature>
<keyword evidence="1" id="KW-0812">Transmembrane</keyword>
<proteinExistence type="predicted"/>
<sequence length="189" mass="20008">MPRWQFLLLLSLPLYQLRPLLTAVAAAVAPAVLAVVAVVFPTMVAAVVPAVAASLVAAVAASAGAALVTAVFAAVVPSVMADVVAAAVPCCGCRVASEGALGTAIVSERRYCFKPLANANTQLNMYNCLNQHRKPFSAFTGILNLSLALLKIDFLRNGKFSVQYEGYWSSNELLHKPTRLLAETAMRTF</sequence>